<dbReference type="EMBL" id="QJKF01000002">
    <property type="protein sequence ID" value="PXX69388.1"/>
    <property type="molecule type" value="Genomic_DNA"/>
</dbReference>
<keyword evidence="3" id="KW-1185">Reference proteome</keyword>
<sequence length="443" mass="49021">MVTYGSQLADRSADFVREVDGMGRDVDTVAKGWKGEGAAAASLRAVSEKLTGTFIDEVAVRVGQYFASYGLQLDLTKSSLLAIVDNEAAAAGMKIADDGAVTPPKYPGNPPLATIMQGKLNSEASGFQERIKDLLKVFGEVEEEAAEAINKGVERLEMLTKSPAAAMPQLSLLKPLHSTDGRYQIEPLPWPAILHDDTFIYNTKSGNFDDWLNKQKWMAKLHGGEYFKNLDDATALYRHYWDNNGKPKKFDYDEAYNEDKSVKYAVDWEISRSAVAADQFVRTGRDRFQLTGQPVAVGSKQAARDYGIHYPVTENWQKAIGGYQQFSHSTVRVEGNRVTMDITVEAQDYYDFDNGKSDLGTGAKDSENGRFTEIGWAKPFETHGRITRTLSWEVGHPPSTATVDGGSEPQRNPGREDRTDNRNSGDGKRAPDNDRDTGAERPK</sequence>
<dbReference type="AlphaFoldDB" id="A0A318K7S4"/>
<organism evidence="2 3">
    <name type="scientific">Nocardia tenerifensis</name>
    <dbReference type="NCBI Taxonomy" id="228006"/>
    <lineage>
        <taxon>Bacteria</taxon>
        <taxon>Bacillati</taxon>
        <taxon>Actinomycetota</taxon>
        <taxon>Actinomycetes</taxon>
        <taxon>Mycobacteriales</taxon>
        <taxon>Nocardiaceae</taxon>
        <taxon>Nocardia</taxon>
    </lineage>
</organism>
<comment type="caution">
    <text evidence="2">The sequence shown here is derived from an EMBL/GenBank/DDBJ whole genome shotgun (WGS) entry which is preliminary data.</text>
</comment>
<proteinExistence type="predicted"/>
<reference evidence="2 3" key="1">
    <citation type="submission" date="2018-05" db="EMBL/GenBank/DDBJ databases">
        <title>Genomic Encyclopedia of Type Strains, Phase IV (KMG-IV): sequencing the most valuable type-strain genomes for metagenomic binning, comparative biology and taxonomic classification.</title>
        <authorList>
            <person name="Goeker M."/>
        </authorList>
    </citation>
    <scope>NUCLEOTIDE SEQUENCE [LARGE SCALE GENOMIC DNA]</scope>
    <source>
        <strain evidence="2 3">DSM 44704</strain>
    </source>
</reference>
<evidence type="ECO:0000313" key="3">
    <source>
        <dbReference type="Proteomes" id="UP000247569"/>
    </source>
</evidence>
<evidence type="ECO:0000313" key="2">
    <source>
        <dbReference type="EMBL" id="PXX69388.1"/>
    </source>
</evidence>
<feature type="compositionally biased region" description="Basic and acidic residues" evidence="1">
    <location>
        <begin position="413"/>
        <end position="443"/>
    </location>
</feature>
<evidence type="ECO:0000256" key="1">
    <source>
        <dbReference type="SAM" id="MobiDB-lite"/>
    </source>
</evidence>
<dbReference type="Proteomes" id="UP000247569">
    <property type="component" value="Unassembled WGS sequence"/>
</dbReference>
<name>A0A318K7S4_9NOCA</name>
<feature type="region of interest" description="Disordered" evidence="1">
    <location>
        <begin position="393"/>
        <end position="443"/>
    </location>
</feature>
<gene>
    <name evidence="2" type="ORF">DFR70_1021077</name>
</gene>
<protein>
    <submittedName>
        <fullName evidence="2">Uncharacterized protein</fullName>
    </submittedName>
</protein>
<accession>A0A318K7S4</accession>